<feature type="compositionally biased region" description="Low complexity" evidence="6">
    <location>
        <begin position="268"/>
        <end position="373"/>
    </location>
</feature>
<sequence>MKMFKQLVFTLAVCLTATTSVESSSGTFIIGGEEAAKNQFPHLVRFWISSSEKQVHFCSGTLIELDLVLTSASCVQGSEREIIVVAGDHILTEVDGTEQSLTSQRIITHENFNSSGILDNDIALIQLVSKLERTDAVRPIALPRPGSNPDASAYGIVVGWGETEVGDGESPPTSSAVLQRANVRILDSAFCAELPNVEIAEGDFCSLDSSGASRGDNGSPIVCSEALGAVCGIMSNSLSNVGSQNAMVGIYVNIVPYLDWIQANKPIEPSTSTPAPTTTTSEPTDSTTTTGAPTDSTTTTGAPTDSTTTTAAPTDSTTTTAAPTDSTTTTAEPTDSTTTTAAPTDSTTTTAAPTDSTTTTGAPGNSTTTTGAPDNSTTTTDAPGNSTTTTGAPDNSTTTTGAPTDSTISTGAPTDSTTTTGSSTDSTTPSSTDTTTAEAGSSGLVPGICVILGSMLFSMHRF</sequence>
<dbReference type="PANTHER" id="PTHR24264">
    <property type="entry name" value="TRYPSIN-RELATED"/>
    <property type="match status" value="1"/>
</dbReference>
<evidence type="ECO:0000256" key="1">
    <source>
        <dbReference type="ARBA" id="ARBA00004613"/>
    </source>
</evidence>
<feature type="compositionally biased region" description="Low complexity" evidence="6">
    <location>
        <begin position="396"/>
        <end position="437"/>
    </location>
</feature>
<feature type="signal peptide" evidence="7">
    <location>
        <begin position="1"/>
        <end position="23"/>
    </location>
</feature>
<dbReference type="InterPro" id="IPR050127">
    <property type="entry name" value="Serine_Proteases_S1"/>
</dbReference>
<keyword evidence="7" id="KW-0732">Signal</keyword>
<organism evidence="9 10">
    <name type="scientific">Orchesella dallaii</name>
    <dbReference type="NCBI Taxonomy" id="48710"/>
    <lineage>
        <taxon>Eukaryota</taxon>
        <taxon>Metazoa</taxon>
        <taxon>Ecdysozoa</taxon>
        <taxon>Arthropoda</taxon>
        <taxon>Hexapoda</taxon>
        <taxon>Collembola</taxon>
        <taxon>Entomobryomorpha</taxon>
        <taxon>Entomobryoidea</taxon>
        <taxon>Orchesellidae</taxon>
        <taxon>Orchesellinae</taxon>
        <taxon>Orchesella</taxon>
    </lineage>
</organism>
<dbReference type="PROSITE" id="PS50240">
    <property type="entry name" value="TRYPSIN_DOM"/>
    <property type="match status" value="1"/>
</dbReference>
<keyword evidence="4" id="KW-0378">Hydrolase</keyword>
<keyword evidence="2" id="KW-0964">Secreted</keyword>
<dbReference type="Gene3D" id="2.40.10.10">
    <property type="entry name" value="Trypsin-like serine proteases"/>
    <property type="match status" value="1"/>
</dbReference>
<comment type="subcellular location">
    <subcellularLocation>
        <location evidence="1">Secreted</location>
    </subcellularLocation>
</comment>
<dbReference type="InterPro" id="IPR043504">
    <property type="entry name" value="Peptidase_S1_PA_chymotrypsin"/>
</dbReference>
<evidence type="ECO:0000256" key="4">
    <source>
        <dbReference type="ARBA" id="ARBA00022801"/>
    </source>
</evidence>
<dbReference type="PANTHER" id="PTHR24264:SF65">
    <property type="entry name" value="SRCR DOMAIN-CONTAINING PROTEIN"/>
    <property type="match status" value="1"/>
</dbReference>
<dbReference type="CDD" id="cd00190">
    <property type="entry name" value="Tryp_SPc"/>
    <property type="match status" value="1"/>
</dbReference>
<feature type="region of interest" description="Disordered" evidence="6">
    <location>
        <begin position="268"/>
        <end position="442"/>
    </location>
</feature>
<evidence type="ECO:0000256" key="5">
    <source>
        <dbReference type="ARBA" id="ARBA00022825"/>
    </source>
</evidence>
<reference evidence="9 10" key="1">
    <citation type="submission" date="2024-08" db="EMBL/GenBank/DDBJ databases">
        <authorList>
            <person name="Cucini C."/>
            <person name="Frati F."/>
        </authorList>
    </citation>
    <scope>NUCLEOTIDE SEQUENCE [LARGE SCALE GENOMIC DNA]</scope>
</reference>
<accession>A0ABP1RPR1</accession>
<name>A0ABP1RPR1_9HEXA</name>
<dbReference type="InterPro" id="IPR001314">
    <property type="entry name" value="Peptidase_S1A"/>
</dbReference>
<keyword evidence="3" id="KW-0645">Protease</keyword>
<dbReference type="EMBL" id="CAXLJM020000093">
    <property type="protein sequence ID" value="CAL8132674.1"/>
    <property type="molecule type" value="Genomic_DNA"/>
</dbReference>
<dbReference type="SUPFAM" id="SSF50494">
    <property type="entry name" value="Trypsin-like serine proteases"/>
    <property type="match status" value="1"/>
</dbReference>
<dbReference type="Proteomes" id="UP001642540">
    <property type="component" value="Unassembled WGS sequence"/>
</dbReference>
<dbReference type="Pfam" id="PF00089">
    <property type="entry name" value="Trypsin"/>
    <property type="match status" value="1"/>
</dbReference>
<dbReference type="PRINTS" id="PR00722">
    <property type="entry name" value="CHYMOTRYPSIN"/>
</dbReference>
<evidence type="ECO:0000256" key="7">
    <source>
        <dbReference type="SAM" id="SignalP"/>
    </source>
</evidence>
<feature type="domain" description="Peptidase S1" evidence="8">
    <location>
        <begin position="29"/>
        <end position="266"/>
    </location>
</feature>
<evidence type="ECO:0000313" key="9">
    <source>
        <dbReference type="EMBL" id="CAL8132674.1"/>
    </source>
</evidence>
<keyword evidence="5" id="KW-0720">Serine protease</keyword>
<evidence type="ECO:0000259" key="8">
    <source>
        <dbReference type="PROSITE" id="PS50240"/>
    </source>
</evidence>
<evidence type="ECO:0000256" key="3">
    <source>
        <dbReference type="ARBA" id="ARBA00022670"/>
    </source>
</evidence>
<protein>
    <recommendedName>
        <fullName evidence="8">Peptidase S1 domain-containing protein</fullName>
    </recommendedName>
</protein>
<feature type="compositionally biased region" description="Polar residues" evidence="6">
    <location>
        <begin position="374"/>
        <end position="395"/>
    </location>
</feature>
<dbReference type="InterPro" id="IPR009003">
    <property type="entry name" value="Peptidase_S1_PA"/>
</dbReference>
<evidence type="ECO:0000313" key="10">
    <source>
        <dbReference type="Proteomes" id="UP001642540"/>
    </source>
</evidence>
<proteinExistence type="predicted"/>
<dbReference type="SMART" id="SM00020">
    <property type="entry name" value="Tryp_SPc"/>
    <property type="match status" value="1"/>
</dbReference>
<feature type="chain" id="PRO_5046060036" description="Peptidase S1 domain-containing protein" evidence="7">
    <location>
        <begin position="24"/>
        <end position="462"/>
    </location>
</feature>
<dbReference type="InterPro" id="IPR001254">
    <property type="entry name" value="Trypsin_dom"/>
</dbReference>
<keyword evidence="10" id="KW-1185">Reference proteome</keyword>
<evidence type="ECO:0000256" key="2">
    <source>
        <dbReference type="ARBA" id="ARBA00022525"/>
    </source>
</evidence>
<gene>
    <name evidence="9" type="ORF">ODALV1_LOCUS24706</name>
</gene>
<comment type="caution">
    <text evidence="9">The sequence shown here is derived from an EMBL/GenBank/DDBJ whole genome shotgun (WGS) entry which is preliminary data.</text>
</comment>
<evidence type="ECO:0000256" key="6">
    <source>
        <dbReference type="SAM" id="MobiDB-lite"/>
    </source>
</evidence>